<organism evidence="9 10">
    <name type="scientific">Asparagus officinalis</name>
    <name type="common">Garden asparagus</name>
    <dbReference type="NCBI Taxonomy" id="4686"/>
    <lineage>
        <taxon>Eukaryota</taxon>
        <taxon>Viridiplantae</taxon>
        <taxon>Streptophyta</taxon>
        <taxon>Embryophyta</taxon>
        <taxon>Tracheophyta</taxon>
        <taxon>Spermatophyta</taxon>
        <taxon>Magnoliopsida</taxon>
        <taxon>Liliopsida</taxon>
        <taxon>Asparagales</taxon>
        <taxon>Asparagaceae</taxon>
        <taxon>Asparagoideae</taxon>
        <taxon>Asparagus</taxon>
    </lineage>
</organism>
<keyword evidence="5" id="KW-0805">Transcription regulation</keyword>
<dbReference type="EMBL" id="CM007383">
    <property type="protein sequence ID" value="ONK74567.1"/>
    <property type="molecule type" value="Genomic_DNA"/>
</dbReference>
<dbReference type="GO" id="GO:0032502">
    <property type="term" value="P:developmental process"/>
    <property type="evidence" value="ECO:0007669"/>
    <property type="project" value="InterPro"/>
</dbReference>
<dbReference type="PROSITE" id="PS51667">
    <property type="entry name" value="WRC"/>
    <property type="match status" value="1"/>
</dbReference>
<dbReference type="Pfam" id="PF08879">
    <property type="entry name" value="WRC"/>
    <property type="match status" value="1"/>
</dbReference>
<dbReference type="GO" id="GO:0005634">
    <property type="term" value="C:nucleus"/>
    <property type="evidence" value="ECO:0007669"/>
    <property type="project" value="UniProtKB-SubCell"/>
</dbReference>
<comment type="subcellular location">
    <subcellularLocation>
        <location evidence="1 4 5">Nucleus</location>
    </subcellularLocation>
</comment>
<gene>
    <name evidence="9" type="ORF">A4U43_C03F7760</name>
</gene>
<dbReference type="Proteomes" id="UP000243459">
    <property type="component" value="Chromosome 3"/>
</dbReference>
<evidence type="ECO:0000256" key="5">
    <source>
        <dbReference type="RuleBase" id="RU367127"/>
    </source>
</evidence>
<dbReference type="PROSITE" id="PS51666">
    <property type="entry name" value="QLQ"/>
    <property type="match status" value="1"/>
</dbReference>
<accession>A0A5P1FAY7</accession>
<evidence type="ECO:0000259" key="8">
    <source>
        <dbReference type="PROSITE" id="PS51667"/>
    </source>
</evidence>
<dbReference type="Gramene" id="ONK74567">
    <property type="protein sequence ID" value="ONK74567"/>
    <property type="gene ID" value="A4U43_C03F7760"/>
</dbReference>
<dbReference type="PANTHER" id="PTHR31602">
    <property type="entry name" value="GROWTH-REGULATING FACTOR 5"/>
    <property type="match status" value="1"/>
</dbReference>
<keyword evidence="3 4" id="KW-0539">Nucleus</keyword>
<feature type="short sequence motif" description="Bipartite nuclear localization signal" evidence="4">
    <location>
        <begin position="183"/>
        <end position="190"/>
    </location>
</feature>
<dbReference type="GO" id="GO:0005524">
    <property type="term" value="F:ATP binding"/>
    <property type="evidence" value="ECO:0007669"/>
    <property type="project" value="UniProtKB-UniRule"/>
</dbReference>
<sequence length="355" mass="38592">MKGLMAASLTSTPNYIFSWREQTLIFLPSQNDDTLLFDYINQSAENSASSSYSESSNVKSGGLGSRNLNATINGDTVSGGPFSPSQIIVLQQQIAILRCIETKVPIPSELLISLGKLPLPKRSSTISSELLASKTSAAGFFQLGFMRYPDPEPGRCRRTDGKKWRCSRVAVANHKYCDKHINRGRHRSRKLVEGHNSHASRLEPTAAPSSSASSVSASENLQLMISSFSSAQMTRMLVNENINDHMDNYQDLSLQYPDMNSSDTLIPISTEPTQSASSLSLPPLPDSFLASDSFLEHDSFLSCEIQSEVPNVLNKSSFDVGSSKGQGSNEMSLDPIAWAAYNGGPLGEVLANQMI</sequence>
<dbReference type="InterPro" id="IPR014977">
    <property type="entry name" value="WRC_dom"/>
</dbReference>
<dbReference type="PANTHER" id="PTHR31602:SF8">
    <property type="entry name" value="GROWTH-REGULATING FACTOR 5"/>
    <property type="match status" value="1"/>
</dbReference>
<evidence type="ECO:0000256" key="6">
    <source>
        <dbReference type="SAM" id="MobiDB-lite"/>
    </source>
</evidence>
<reference evidence="10" key="1">
    <citation type="journal article" date="2017" name="Nat. Commun.">
        <title>The asparagus genome sheds light on the origin and evolution of a young Y chromosome.</title>
        <authorList>
            <person name="Harkess A."/>
            <person name="Zhou J."/>
            <person name="Xu C."/>
            <person name="Bowers J.E."/>
            <person name="Van der Hulst R."/>
            <person name="Ayyampalayam S."/>
            <person name="Mercati F."/>
            <person name="Riccardi P."/>
            <person name="McKain M.R."/>
            <person name="Kakrana A."/>
            <person name="Tang H."/>
            <person name="Ray J."/>
            <person name="Groenendijk J."/>
            <person name="Arikit S."/>
            <person name="Mathioni S.M."/>
            <person name="Nakano M."/>
            <person name="Shan H."/>
            <person name="Telgmann-Rauber A."/>
            <person name="Kanno A."/>
            <person name="Yue Z."/>
            <person name="Chen H."/>
            <person name="Li W."/>
            <person name="Chen Y."/>
            <person name="Xu X."/>
            <person name="Zhang Y."/>
            <person name="Luo S."/>
            <person name="Chen H."/>
            <person name="Gao J."/>
            <person name="Mao Z."/>
            <person name="Pires J.C."/>
            <person name="Luo M."/>
            <person name="Kudrna D."/>
            <person name="Wing R.A."/>
            <person name="Meyers B.C."/>
            <person name="Yi K."/>
            <person name="Kong H."/>
            <person name="Lavrijsen P."/>
            <person name="Sunseri F."/>
            <person name="Falavigna A."/>
            <person name="Ye Y."/>
            <person name="Leebens-Mack J.H."/>
            <person name="Chen G."/>
        </authorList>
    </citation>
    <scope>NUCLEOTIDE SEQUENCE [LARGE SCALE GENOMIC DNA]</scope>
    <source>
        <strain evidence="10">cv. DH0086</strain>
    </source>
</reference>
<feature type="short sequence motif" description="Bipartite nuclear localization signal" evidence="4">
    <location>
        <begin position="155"/>
        <end position="165"/>
    </location>
</feature>
<evidence type="ECO:0000256" key="1">
    <source>
        <dbReference type="ARBA" id="ARBA00004123"/>
    </source>
</evidence>
<dbReference type="InterPro" id="IPR014978">
    <property type="entry name" value="Gln-Leu-Gln_QLQ"/>
</dbReference>
<comment type="domain">
    <text evidence="5">The QLQ domain and WRC domain may be involved in protein-protein interaction and DNA-binding, respectively.</text>
</comment>
<comment type="function">
    <text evidence="5">Transcription activator.</text>
</comment>
<feature type="region of interest" description="Disordered" evidence="6">
    <location>
        <begin position="187"/>
        <end position="214"/>
    </location>
</feature>
<dbReference type="Pfam" id="PF08880">
    <property type="entry name" value="QLQ"/>
    <property type="match status" value="1"/>
</dbReference>
<evidence type="ECO:0000313" key="10">
    <source>
        <dbReference type="Proteomes" id="UP000243459"/>
    </source>
</evidence>
<dbReference type="InterPro" id="IPR031137">
    <property type="entry name" value="GRF"/>
</dbReference>
<evidence type="ECO:0000256" key="2">
    <source>
        <dbReference type="ARBA" id="ARBA00008122"/>
    </source>
</evidence>
<feature type="domain" description="WRC" evidence="8">
    <location>
        <begin position="150"/>
        <end position="194"/>
    </location>
</feature>
<evidence type="ECO:0000256" key="3">
    <source>
        <dbReference type="ARBA" id="ARBA00023242"/>
    </source>
</evidence>
<keyword evidence="5" id="KW-0010">Activator</keyword>
<comment type="similarity">
    <text evidence="2 5">Belongs to the GRF family.</text>
</comment>
<dbReference type="AlphaFoldDB" id="A0A5P1FAY7"/>
<evidence type="ECO:0000313" key="9">
    <source>
        <dbReference type="EMBL" id="ONK74567.1"/>
    </source>
</evidence>
<keyword evidence="5" id="KW-0804">Transcription</keyword>
<evidence type="ECO:0000259" key="7">
    <source>
        <dbReference type="PROSITE" id="PS51666"/>
    </source>
</evidence>
<protein>
    <recommendedName>
        <fullName evidence="5">Growth-regulating factor</fullName>
    </recommendedName>
</protein>
<feature type="domain" description="QLQ" evidence="7">
    <location>
        <begin position="81"/>
        <end position="116"/>
    </location>
</feature>
<dbReference type="OrthoDB" id="1927209at2759"/>
<dbReference type="SMART" id="SM00951">
    <property type="entry name" value="QLQ"/>
    <property type="match status" value="1"/>
</dbReference>
<name>A0A5P1FAY7_ASPOF</name>
<dbReference type="GO" id="GO:0006351">
    <property type="term" value="P:DNA-templated transcription"/>
    <property type="evidence" value="ECO:0007669"/>
    <property type="project" value="UniProtKB-UniRule"/>
</dbReference>
<dbReference type="GO" id="GO:0006355">
    <property type="term" value="P:regulation of DNA-templated transcription"/>
    <property type="evidence" value="ECO:0007669"/>
    <property type="project" value="InterPro"/>
</dbReference>
<evidence type="ECO:0000256" key="4">
    <source>
        <dbReference type="PROSITE-ProRule" id="PRU01002"/>
    </source>
</evidence>
<proteinExistence type="inferred from homology"/>
<keyword evidence="10" id="KW-1185">Reference proteome</keyword>